<dbReference type="PANTHER" id="PTHR11003">
    <property type="entry name" value="POTASSIUM CHANNEL, SUBFAMILY K"/>
    <property type="match status" value="1"/>
</dbReference>
<evidence type="ECO:0000256" key="5">
    <source>
        <dbReference type="ARBA" id="ARBA00022989"/>
    </source>
</evidence>
<dbReference type="SUPFAM" id="SSF81324">
    <property type="entry name" value="Voltage-gated potassium channels"/>
    <property type="match status" value="1"/>
</dbReference>
<evidence type="ECO:0000256" key="1">
    <source>
        <dbReference type="ARBA" id="ARBA00004141"/>
    </source>
</evidence>
<evidence type="ECO:0000256" key="2">
    <source>
        <dbReference type="ARBA" id="ARBA00010159"/>
    </source>
</evidence>
<comment type="similarity">
    <text evidence="2">Belongs to the two pore domain potassium channel (TC 1.A.1.7) family.</text>
</comment>
<keyword evidence="4 10" id="KW-0812">Transmembrane</keyword>
<dbReference type="Pfam" id="PF07885">
    <property type="entry name" value="Ion_trans_2"/>
    <property type="match status" value="1"/>
</dbReference>
<dbReference type="EMBL" id="HBHY01021947">
    <property type="protein sequence ID" value="CAE0153121.1"/>
    <property type="molecule type" value="Transcribed_RNA"/>
</dbReference>
<dbReference type="PANTHER" id="PTHR11003:SF345">
    <property type="entry name" value="TWIK FAMILY OF POTASSIUM CHANNELS PROTEIN 18"/>
    <property type="match status" value="1"/>
</dbReference>
<reference evidence="12" key="1">
    <citation type="submission" date="2021-01" db="EMBL/GenBank/DDBJ databases">
        <authorList>
            <person name="Corre E."/>
            <person name="Pelletier E."/>
            <person name="Niang G."/>
            <person name="Scheremetjew M."/>
            <person name="Finn R."/>
            <person name="Kale V."/>
            <person name="Holt S."/>
            <person name="Cochrane G."/>
            <person name="Meng A."/>
            <person name="Brown T."/>
            <person name="Cohen L."/>
        </authorList>
    </citation>
    <scope>NUCLEOTIDE SEQUENCE</scope>
    <source>
        <strain evidence="12">RCC927</strain>
    </source>
</reference>
<name>A0A7S3C3I1_9VIRI</name>
<evidence type="ECO:0000256" key="9">
    <source>
        <dbReference type="SAM" id="MobiDB-lite"/>
    </source>
</evidence>
<keyword evidence="5 10" id="KW-1133">Transmembrane helix</keyword>
<keyword evidence="3" id="KW-0813">Transport</keyword>
<dbReference type="GO" id="GO:0030322">
    <property type="term" value="P:stabilization of membrane potential"/>
    <property type="evidence" value="ECO:0007669"/>
    <property type="project" value="TreeGrafter"/>
</dbReference>
<keyword evidence="7 10" id="KW-0472">Membrane</keyword>
<dbReference type="InterPro" id="IPR003280">
    <property type="entry name" value="2pore_dom_K_chnl"/>
</dbReference>
<feature type="region of interest" description="Disordered" evidence="9">
    <location>
        <begin position="169"/>
        <end position="190"/>
    </location>
</feature>
<keyword evidence="8" id="KW-0407">Ion channel</keyword>
<dbReference type="AlphaFoldDB" id="A0A7S3C3I1"/>
<dbReference type="GO" id="GO:0022841">
    <property type="term" value="F:potassium ion leak channel activity"/>
    <property type="evidence" value="ECO:0007669"/>
    <property type="project" value="TreeGrafter"/>
</dbReference>
<evidence type="ECO:0000259" key="11">
    <source>
        <dbReference type="Pfam" id="PF07885"/>
    </source>
</evidence>
<evidence type="ECO:0000256" key="4">
    <source>
        <dbReference type="ARBA" id="ARBA00022692"/>
    </source>
</evidence>
<dbReference type="GO" id="GO:0005886">
    <property type="term" value="C:plasma membrane"/>
    <property type="evidence" value="ECO:0007669"/>
    <property type="project" value="TreeGrafter"/>
</dbReference>
<accession>A0A7S3C3I1</accession>
<protein>
    <recommendedName>
        <fullName evidence="11">Potassium channel domain-containing protein</fullName>
    </recommendedName>
</protein>
<keyword evidence="6" id="KW-0406">Ion transport</keyword>
<dbReference type="GO" id="GO:0005774">
    <property type="term" value="C:vacuolar membrane"/>
    <property type="evidence" value="ECO:0007669"/>
    <property type="project" value="UniProtKB-ARBA"/>
</dbReference>
<feature type="transmembrane region" description="Helical" evidence="10">
    <location>
        <begin position="12"/>
        <end position="31"/>
    </location>
</feature>
<feature type="transmembrane region" description="Helical" evidence="10">
    <location>
        <begin position="43"/>
        <end position="62"/>
    </location>
</feature>
<sequence length="190" mass="20879">MAVALDQDWDYWTAFYFASVTFTTVGFGNIVLNELTSGELIGYIIFIFIGLAALASLIGLVGEYLDHIRRARVAEHRLYVANQRTARQMRAAVLEARGVVQAARAKEEANEVERRRRWHAGLPPAVSIATRTSALRSQRALVRVASSRARQGVVSALDELWEGDLYADGNGGNGVEGGKDGTARSGERKW</sequence>
<dbReference type="GO" id="GO:0015271">
    <property type="term" value="F:outward rectifier potassium channel activity"/>
    <property type="evidence" value="ECO:0007669"/>
    <property type="project" value="TreeGrafter"/>
</dbReference>
<feature type="compositionally biased region" description="Basic and acidic residues" evidence="9">
    <location>
        <begin position="177"/>
        <end position="190"/>
    </location>
</feature>
<evidence type="ECO:0000313" key="12">
    <source>
        <dbReference type="EMBL" id="CAE0153121.1"/>
    </source>
</evidence>
<evidence type="ECO:0000256" key="3">
    <source>
        <dbReference type="ARBA" id="ARBA00022448"/>
    </source>
</evidence>
<evidence type="ECO:0000256" key="6">
    <source>
        <dbReference type="ARBA" id="ARBA00023065"/>
    </source>
</evidence>
<proteinExistence type="inferred from homology"/>
<evidence type="ECO:0000256" key="10">
    <source>
        <dbReference type="SAM" id="Phobius"/>
    </source>
</evidence>
<feature type="domain" description="Potassium channel" evidence="11">
    <location>
        <begin position="7"/>
        <end position="65"/>
    </location>
</feature>
<comment type="subcellular location">
    <subcellularLocation>
        <location evidence="1">Membrane</location>
        <topology evidence="1">Multi-pass membrane protein</topology>
    </subcellularLocation>
</comment>
<evidence type="ECO:0000256" key="8">
    <source>
        <dbReference type="ARBA" id="ARBA00023303"/>
    </source>
</evidence>
<gene>
    <name evidence="12" type="ORF">PSIN1315_LOCUS14043</name>
</gene>
<organism evidence="12">
    <name type="scientific">Prasinoderma singulare</name>
    <dbReference type="NCBI Taxonomy" id="676789"/>
    <lineage>
        <taxon>Eukaryota</taxon>
        <taxon>Viridiplantae</taxon>
        <taxon>Prasinodermophyta</taxon>
        <taxon>Prasinodermophyceae</taxon>
        <taxon>Prasinodermales</taxon>
        <taxon>Prasinodermaceae</taxon>
        <taxon>Prasinoderma</taxon>
    </lineage>
</organism>
<dbReference type="InterPro" id="IPR013099">
    <property type="entry name" value="K_chnl_dom"/>
</dbReference>
<dbReference type="Gene3D" id="1.10.287.70">
    <property type="match status" value="1"/>
</dbReference>
<evidence type="ECO:0000256" key="7">
    <source>
        <dbReference type="ARBA" id="ARBA00023136"/>
    </source>
</evidence>